<dbReference type="SUPFAM" id="SSF51735">
    <property type="entry name" value="NAD(P)-binding Rossmann-fold domains"/>
    <property type="match status" value="1"/>
</dbReference>
<evidence type="ECO:0000313" key="8">
    <source>
        <dbReference type="EMBL" id="QEV58454.1"/>
    </source>
</evidence>
<dbReference type="GO" id="GO:0050661">
    <property type="term" value="F:NADP binding"/>
    <property type="evidence" value="ECO:0007669"/>
    <property type="project" value="InterPro"/>
</dbReference>
<dbReference type="Proteomes" id="UP000549009">
    <property type="component" value="Unassembled WGS sequence"/>
</dbReference>
<evidence type="ECO:0000259" key="5">
    <source>
        <dbReference type="Pfam" id="PF03446"/>
    </source>
</evidence>
<evidence type="ECO:0000256" key="2">
    <source>
        <dbReference type="ARBA" id="ARBA00023002"/>
    </source>
</evidence>
<sequence>MTRKKVAVLGTGTIGAPVARNLRGTFAVSVWNRTPAKAAALAALDGVEAHTDPAAAVAGADVVVTVLKDGPAVREVMEAAAPGLAPGAVWAQLSTVGVAAADDLAAVAERHGLVLYDAPVQGTKQPAEQGRLVVLASGPPADRNRVEPVFDAIGSRTVWVSDEHGAASRLKLALNSFVFALTHGAAESLALAEGLGVDPALVVDVVAGGPLDSPFFRAKAAAMLAGDHTPSFTVTNAAKDARLVVEAAGAAGVPVDVTAAGLRRFERAAAAGYGDQDMAASHLAPDAVA</sequence>
<keyword evidence="2 7" id="KW-0560">Oxidoreductase</keyword>
<comment type="similarity">
    <text evidence="1">Belongs to the HIBADH-related family.</text>
</comment>
<dbReference type="Gene3D" id="1.10.1040.10">
    <property type="entry name" value="N-(1-d-carboxylethyl)-l-norvaline Dehydrogenase, domain 2"/>
    <property type="match status" value="1"/>
</dbReference>
<dbReference type="InterPro" id="IPR029154">
    <property type="entry name" value="HIBADH-like_NADP-bd"/>
</dbReference>
<dbReference type="Gene3D" id="3.40.50.720">
    <property type="entry name" value="NAD(P)-binding Rossmann-like Domain"/>
    <property type="match status" value="1"/>
</dbReference>
<protein>
    <submittedName>
        <fullName evidence="7">3-hydroxyisobutyrate dehydrogenase</fullName>
        <ecNumber evidence="7">1.1.1.31</ecNumber>
    </submittedName>
    <submittedName>
        <fullName evidence="8">NAD(P)-dependent oxidoreductase</fullName>
    </submittedName>
</protein>
<dbReference type="SUPFAM" id="SSF48179">
    <property type="entry name" value="6-phosphogluconate dehydrogenase C-terminal domain-like"/>
    <property type="match status" value="1"/>
</dbReference>
<organism evidence="8 9">
    <name type="scientific">Streptomyces spectabilis</name>
    <dbReference type="NCBI Taxonomy" id="68270"/>
    <lineage>
        <taxon>Bacteria</taxon>
        <taxon>Bacillati</taxon>
        <taxon>Actinomycetota</taxon>
        <taxon>Actinomycetes</taxon>
        <taxon>Kitasatosporales</taxon>
        <taxon>Streptomycetaceae</taxon>
        <taxon>Streptomyces</taxon>
    </lineage>
</organism>
<dbReference type="InterPro" id="IPR008927">
    <property type="entry name" value="6-PGluconate_DH-like_C_sf"/>
</dbReference>
<accession>A0A5P2X424</accession>
<dbReference type="PANTHER" id="PTHR43580">
    <property type="entry name" value="OXIDOREDUCTASE GLYR1-RELATED"/>
    <property type="match status" value="1"/>
</dbReference>
<feature type="active site" evidence="4">
    <location>
        <position position="171"/>
    </location>
</feature>
<dbReference type="InterPro" id="IPR051265">
    <property type="entry name" value="HIBADH-related_NP60_sf"/>
</dbReference>
<gene>
    <name evidence="8" type="ORF">CP982_06830</name>
    <name evidence="7" type="ORF">FHS40_000820</name>
</gene>
<dbReference type="GO" id="GO:0008442">
    <property type="term" value="F:3-hydroxyisobutyrate dehydrogenase activity"/>
    <property type="evidence" value="ECO:0007669"/>
    <property type="project" value="UniProtKB-EC"/>
</dbReference>
<keyword evidence="10" id="KW-1185">Reference proteome</keyword>
<evidence type="ECO:0000259" key="6">
    <source>
        <dbReference type="Pfam" id="PF14833"/>
    </source>
</evidence>
<dbReference type="PANTHER" id="PTHR43580:SF2">
    <property type="entry name" value="CYTOKINE-LIKE NUCLEAR FACTOR N-PAC"/>
    <property type="match status" value="1"/>
</dbReference>
<dbReference type="KEGG" id="sspb:CP982_06830"/>
<keyword evidence="3" id="KW-0520">NAD</keyword>
<proteinExistence type="inferred from homology"/>
<dbReference type="InterPro" id="IPR006115">
    <property type="entry name" value="6PGDH_NADP-bd"/>
</dbReference>
<evidence type="ECO:0000256" key="1">
    <source>
        <dbReference type="ARBA" id="ARBA00009080"/>
    </source>
</evidence>
<dbReference type="EMBL" id="CP023690">
    <property type="protein sequence ID" value="QEV58454.1"/>
    <property type="molecule type" value="Genomic_DNA"/>
</dbReference>
<evidence type="ECO:0000313" key="10">
    <source>
        <dbReference type="Proteomes" id="UP000549009"/>
    </source>
</evidence>
<dbReference type="OrthoDB" id="3185659at2"/>
<dbReference type="GO" id="GO:0051287">
    <property type="term" value="F:NAD binding"/>
    <property type="evidence" value="ECO:0007669"/>
    <property type="project" value="InterPro"/>
</dbReference>
<dbReference type="InterPro" id="IPR015815">
    <property type="entry name" value="HIBADH-related"/>
</dbReference>
<feature type="domain" description="6-phosphogluconate dehydrogenase NADP-binding" evidence="5">
    <location>
        <begin position="5"/>
        <end position="159"/>
    </location>
</feature>
<name>A0A5P2X424_STRST</name>
<reference evidence="8 9" key="1">
    <citation type="submission" date="2017-09" db="EMBL/GenBank/DDBJ databases">
        <authorList>
            <person name="Lee N."/>
            <person name="Cho B.-K."/>
        </authorList>
    </citation>
    <scope>NUCLEOTIDE SEQUENCE [LARGE SCALE GENOMIC DNA]</scope>
    <source>
        <strain evidence="8 9">ATCC 27465</strain>
    </source>
</reference>
<dbReference type="EC" id="1.1.1.31" evidence="7"/>
<dbReference type="EMBL" id="JACHJD010000001">
    <property type="protein sequence ID" value="MBB5101767.1"/>
    <property type="molecule type" value="Genomic_DNA"/>
</dbReference>
<dbReference type="Pfam" id="PF03446">
    <property type="entry name" value="NAD_binding_2"/>
    <property type="match status" value="1"/>
</dbReference>
<dbReference type="InterPro" id="IPR013328">
    <property type="entry name" value="6PGD_dom2"/>
</dbReference>
<dbReference type="Proteomes" id="UP000326505">
    <property type="component" value="Chromosome"/>
</dbReference>
<feature type="domain" description="3-hydroxyisobutyrate dehydrogenase-like NAD-binding" evidence="6">
    <location>
        <begin position="165"/>
        <end position="280"/>
    </location>
</feature>
<dbReference type="AlphaFoldDB" id="A0A5P2X424"/>
<reference evidence="7 10" key="2">
    <citation type="submission" date="2020-08" db="EMBL/GenBank/DDBJ databases">
        <title>Genomic Encyclopedia of Type Strains, Phase III (KMG-III): the genomes of soil and plant-associated and newly described type strains.</title>
        <authorList>
            <person name="Whitman W."/>
        </authorList>
    </citation>
    <scope>NUCLEOTIDE SEQUENCE [LARGE SCALE GENOMIC DNA]</scope>
    <source>
        <strain evidence="7 10">CECT 3146</strain>
    </source>
</reference>
<evidence type="ECO:0000313" key="9">
    <source>
        <dbReference type="Proteomes" id="UP000326505"/>
    </source>
</evidence>
<dbReference type="Pfam" id="PF14833">
    <property type="entry name" value="NAD_binding_11"/>
    <property type="match status" value="1"/>
</dbReference>
<dbReference type="InterPro" id="IPR036291">
    <property type="entry name" value="NAD(P)-bd_dom_sf"/>
</dbReference>
<evidence type="ECO:0000256" key="3">
    <source>
        <dbReference type="ARBA" id="ARBA00023027"/>
    </source>
</evidence>
<evidence type="ECO:0000256" key="4">
    <source>
        <dbReference type="PIRSR" id="PIRSR000103-1"/>
    </source>
</evidence>
<dbReference type="PIRSF" id="PIRSF000103">
    <property type="entry name" value="HIBADH"/>
    <property type="match status" value="1"/>
</dbReference>
<evidence type="ECO:0000313" key="7">
    <source>
        <dbReference type="EMBL" id="MBB5101767.1"/>
    </source>
</evidence>